<comment type="catalytic activity">
    <reaction evidence="7">
        <text>3-phosphoshikimate + phosphoenolpyruvate = 5-O-(1-carboxyvinyl)-3-phosphoshikimate + phosphate</text>
        <dbReference type="Rhea" id="RHEA:21256"/>
        <dbReference type="ChEBI" id="CHEBI:43474"/>
        <dbReference type="ChEBI" id="CHEBI:57701"/>
        <dbReference type="ChEBI" id="CHEBI:58702"/>
        <dbReference type="ChEBI" id="CHEBI:145989"/>
        <dbReference type="EC" id="2.5.1.19"/>
    </reaction>
    <physiologicalReaction direction="left-to-right" evidence="7">
        <dbReference type="Rhea" id="RHEA:21257"/>
    </physiologicalReaction>
</comment>
<evidence type="ECO:0000256" key="2">
    <source>
        <dbReference type="ARBA" id="ARBA00009948"/>
    </source>
</evidence>
<dbReference type="SUPFAM" id="SSF55205">
    <property type="entry name" value="EPT/RTPC-like"/>
    <property type="match status" value="1"/>
</dbReference>
<name>A0A7W9LJ70_9ACTN</name>
<reference evidence="10 11" key="1">
    <citation type="submission" date="2020-08" db="EMBL/GenBank/DDBJ databases">
        <title>Sequencing the genomes of 1000 actinobacteria strains.</title>
        <authorList>
            <person name="Klenk H.-P."/>
        </authorList>
    </citation>
    <scope>NUCLEOTIDE SEQUENCE [LARGE SCALE GENOMIC DNA]</scope>
    <source>
        <strain evidence="10 11">DSM 102122</strain>
    </source>
</reference>
<dbReference type="InterPro" id="IPR023193">
    <property type="entry name" value="EPSP_synthase_CS"/>
</dbReference>
<dbReference type="Proteomes" id="UP000542813">
    <property type="component" value="Unassembled WGS sequence"/>
</dbReference>
<comment type="pathway">
    <text evidence="1 8">Metabolic intermediate biosynthesis; chorismate biosynthesis; chorismate from D-erythrose 4-phosphate and phosphoenolpyruvate: step 6/7.</text>
</comment>
<evidence type="ECO:0000313" key="11">
    <source>
        <dbReference type="Proteomes" id="UP000542813"/>
    </source>
</evidence>
<feature type="binding site" evidence="8">
    <location>
        <position position="172"/>
    </location>
    <ligand>
        <name>3-phosphoshikimate</name>
        <dbReference type="ChEBI" id="CHEBI:145989"/>
    </ligand>
</feature>
<dbReference type="GO" id="GO:0009423">
    <property type="term" value="P:chorismate biosynthetic process"/>
    <property type="evidence" value="ECO:0007669"/>
    <property type="project" value="UniProtKB-UniRule"/>
</dbReference>
<comment type="function">
    <text evidence="8">Catalyzes the transfer of the enolpyruvyl moiety of phosphoenolpyruvate (PEP) to the 5-hydroxyl of shikimate-3-phosphate (S3P) to produce enolpyruvyl shikimate-3-phosphate and inorganic phosphate.</text>
</comment>
<dbReference type="UniPathway" id="UPA00053">
    <property type="reaction ID" value="UER00089"/>
</dbReference>
<feature type="binding site" evidence="8">
    <location>
        <position position="33"/>
    </location>
    <ligand>
        <name>3-phosphoshikimate</name>
        <dbReference type="ChEBI" id="CHEBI:145989"/>
    </ligand>
</feature>
<evidence type="ECO:0000256" key="5">
    <source>
        <dbReference type="ARBA" id="ARBA00022679"/>
    </source>
</evidence>
<dbReference type="PROSITE" id="PS00104">
    <property type="entry name" value="EPSP_SYNTHASE_1"/>
    <property type="match status" value="1"/>
</dbReference>
<comment type="caution">
    <text evidence="8">Lacks conserved residue(s) required for the propagation of feature annotation.</text>
</comment>
<dbReference type="PROSITE" id="PS00885">
    <property type="entry name" value="EPSP_SYNTHASE_2"/>
    <property type="match status" value="1"/>
</dbReference>
<dbReference type="InterPro" id="IPR001986">
    <property type="entry name" value="Enolpyruvate_Tfrase_dom"/>
</dbReference>
<dbReference type="GO" id="GO:0009073">
    <property type="term" value="P:aromatic amino acid family biosynthetic process"/>
    <property type="evidence" value="ECO:0007669"/>
    <property type="project" value="UniProtKB-KW"/>
</dbReference>
<dbReference type="PANTHER" id="PTHR21090">
    <property type="entry name" value="AROM/DEHYDROQUINATE SYNTHASE"/>
    <property type="match status" value="1"/>
</dbReference>
<feature type="binding site" evidence="8">
    <location>
        <position position="342"/>
    </location>
    <ligand>
        <name>3-phosphoshikimate</name>
        <dbReference type="ChEBI" id="CHEBI:145989"/>
    </ligand>
</feature>
<feature type="binding site" evidence="8">
    <location>
        <position position="171"/>
    </location>
    <ligand>
        <name>3-phosphoshikimate</name>
        <dbReference type="ChEBI" id="CHEBI:145989"/>
    </ligand>
</feature>
<proteinExistence type="inferred from homology"/>
<feature type="binding site" evidence="8">
    <location>
        <position position="96"/>
    </location>
    <ligand>
        <name>phosphoenolpyruvate</name>
        <dbReference type="ChEBI" id="CHEBI:58702"/>
    </ligand>
</feature>
<dbReference type="AlphaFoldDB" id="A0A7W9LJ70"/>
<organism evidence="10 11">
    <name type="scientific">Jiangella mangrovi</name>
    <dbReference type="NCBI Taxonomy" id="1524084"/>
    <lineage>
        <taxon>Bacteria</taxon>
        <taxon>Bacillati</taxon>
        <taxon>Actinomycetota</taxon>
        <taxon>Actinomycetes</taxon>
        <taxon>Jiangellales</taxon>
        <taxon>Jiangellaceae</taxon>
        <taxon>Jiangella</taxon>
    </lineage>
</organism>
<evidence type="ECO:0000256" key="7">
    <source>
        <dbReference type="ARBA" id="ARBA00044633"/>
    </source>
</evidence>
<feature type="binding site" evidence="8">
    <location>
        <position position="124"/>
    </location>
    <ligand>
        <name>phosphoenolpyruvate</name>
        <dbReference type="ChEBI" id="CHEBI:58702"/>
    </ligand>
</feature>
<feature type="active site" description="Proton acceptor" evidence="8">
    <location>
        <position position="315"/>
    </location>
</feature>
<dbReference type="InterPro" id="IPR013792">
    <property type="entry name" value="RNA3'P_cycl/enolpyr_Trfase_a/b"/>
</dbReference>
<dbReference type="RefSeq" id="WP_184818772.1">
    <property type="nucleotide sequence ID" value="NZ_JACHMM010000001.1"/>
</dbReference>
<feature type="binding site" evidence="8">
    <location>
        <position position="29"/>
    </location>
    <ligand>
        <name>3-phosphoshikimate</name>
        <dbReference type="ChEBI" id="CHEBI:145989"/>
    </ligand>
</feature>
<comment type="caution">
    <text evidence="10">The sequence shown here is derived from an EMBL/GenBank/DDBJ whole genome shotgun (WGS) entry which is preliminary data.</text>
</comment>
<evidence type="ECO:0000256" key="8">
    <source>
        <dbReference type="HAMAP-Rule" id="MF_00210"/>
    </source>
</evidence>
<dbReference type="GO" id="GO:0003866">
    <property type="term" value="F:3-phosphoshikimate 1-carboxyvinyltransferase activity"/>
    <property type="evidence" value="ECO:0007669"/>
    <property type="project" value="UniProtKB-UniRule"/>
</dbReference>
<evidence type="ECO:0000256" key="4">
    <source>
        <dbReference type="ARBA" id="ARBA00022605"/>
    </source>
</evidence>
<keyword evidence="11" id="KW-1185">Reference proteome</keyword>
<feature type="binding site" evidence="8">
    <location>
        <position position="412"/>
    </location>
    <ligand>
        <name>phosphoenolpyruvate</name>
        <dbReference type="ChEBI" id="CHEBI:58702"/>
    </ligand>
</feature>
<accession>A0A7W9LJ70</accession>
<dbReference type="EC" id="2.5.1.19" evidence="8"/>
<dbReference type="PIRSF" id="PIRSF000505">
    <property type="entry name" value="EPSPS"/>
    <property type="match status" value="1"/>
</dbReference>
<dbReference type="FunFam" id="3.65.10.10:FF:000011">
    <property type="entry name" value="3-phosphoshikimate 1-carboxyvinyltransferase"/>
    <property type="match status" value="1"/>
</dbReference>
<dbReference type="Pfam" id="PF00275">
    <property type="entry name" value="EPSP_synthase"/>
    <property type="match status" value="1"/>
</dbReference>
<keyword evidence="3 8" id="KW-0963">Cytoplasm</keyword>
<feature type="binding site" evidence="8">
    <location>
        <position position="170"/>
    </location>
    <ligand>
        <name>3-phosphoshikimate</name>
        <dbReference type="ChEBI" id="CHEBI:145989"/>
    </ligand>
</feature>
<evidence type="ECO:0000256" key="6">
    <source>
        <dbReference type="ARBA" id="ARBA00023141"/>
    </source>
</evidence>
<feature type="binding site" evidence="8">
    <location>
        <position position="346"/>
    </location>
    <ligand>
        <name>phosphoenolpyruvate</name>
        <dbReference type="ChEBI" id="CHEBI:58702"/>
    </ligand>
</feature>
<dbReference type="NCBIfam" id="TIGR01356">
    <property type="entry name" value="aroA"/>
    <property type="match status" value="1"/>
</dbReference>
<evidence type="ECO:0000256" key="1">
    <source>
        <dbReference type="ARBA" id="ARBA00004811"/>
    </source>
</evidence>
<sequence>MTDTSAPLWPAPTAVTPVDATIELPGSKSITNRALILAALADGPSRVRYPLLARDTRLMIDALRTLGIVIDPVDDGVNVTPAAVTGGVAVDTGLAGTVMRFVPPLAALADGDVRFDGDPQARKRPMDIVLDALRALGVSVDDDGRGVLPFTVAGTGAVAGGPVTIDASASSQFVSGLLLSAPRYDKGITVHHDGEPVPSQPHIDMTVAMLRERGAEVDDSVADTWRVEPGPVRALDTVIEPDLSNAAPFLAAALLTGGTVRVPRWPAATTQPGDDLRDLLARMGADVALSGDGVLTVRGTGAVHGLDADLHDVGELTPVLAALAAVAGSPSHLRGIAHLRGHETDRLAALAAEINGLGGDVEETEDGLVIRPVPLRAGVFQTYADHRMAQAGAVLGLVVPGVQVEDIATTSKTLADFPGMWARLLGSDAEPAA</sequence>
<gene>
    <name evidence="8" type="primary">aroA</name>
    <name evidence="10" type="ORF">HD601_000360</name>
</gene>
<dbReference type="EMBL" id="JACHMM010000001">
    <property type="protein sequence ID" value="MBB5785785.1"/>
    <property type="molecule type" value="Genomic_DNA"/>
</dbReference>
<protein>
    <recommendedName>
        <fullName evidence="8">3-phosphoshikimate 1-carboxyvinyltransferase</fullName>
        <ecNumber evidence="8">2.5.1.19</ecNumber>
    </recommendedName>
    <alternativeName>
        <fullName evidence="8">5-enolpyruvylshikimate-3-phosphate synthase</fullName>
        <shortName evidence="8">EPSP synthase</shortName>
        <shortName evidence="8">EPSPS</shortName>
    </alternativeName>
</protein>
<feature type="binding site" evidence="8">
    <location>
        <position position="172"/>
    </location>
    <ligand>
        <name>phosphoenolpyruvate</name>
        <dbReference type="ChEBI" id="CHEBI:58702"/>
    </ligand>
</feature>
<feature type="domain" description="Enolpyruvate transferase" evidence="9">
    <location>
        <begin position="14"/>
        <end position="418"/>
    </location>
</feature>
<evidence type="ECO:0000313" key="10">
    <source>
        <dbReference type="EMBL" id="MBB5785785.1"/>
    </source>
</evidence>
<dbReference type="FunFam" id="3.65.10.10:FF:000010">
    <property type="entry name" value="3-phosphoshikimate 1-carboxyvinyltransferase"/>
    <property type="match status" value="1"/>
</dbReference>
<keyword evidence="5 8" id="KW-0808">Transferase</keyword>
<dbReference type="InterPro" id="IPR036968">
    <property type="entry name" value="Enolpyruvate_Tfrase_sf"/>
</dbReference>
<keyword evidence="4 8" id="KW-0028">Amino-acid biosynthesis</keyword>
<dbReference type="InterPro" id="IPR006264">
    <property type="entry name" value="EPSP_synthase"/>
</dbReference>
<feature type="binding site" evidence="8">
    <location>
        <position position="315"/>
    </location>
    <ligand>
        <name>3-phosphoshikimate</name>
        <dbReference type="ChEBI" id="CHEBI:145989"/>
    </ligand>
</feature>
<dbReference type="Gene3D" id="3.65.10.10">
    <property type="entry name" value="Enolpyruvate transferase domain"/>
    <property type="match status" value="2"/>
</dbReference>
<comment type="subcellular location">
    <subcellularLocation>
        <location evidence="8">Cytoplasm</location>
    </subcellularLocation>
</comment>
<comment type="subunit">
    <text evidence="8">Monomer.</text>
</comment>
<dbReference type="GO" id="GO:0005737">
    <property type="term" value="C:cytoplasm"/>
    <property type="evidence" value="ECO:0007669"/>
    <property type="project" value="UniProtKB-SubCell"/>
</dbReference>
<feature type="binding site" evidence="8">
    <location>
        <position position="28"/>
    </location>
    <ligand>
        <name>phosphoenolpyruvate</name>
        <dbReference type="ChEBI" id="CHEBI:58702"/>
    </ligand>
</feature>
<feature type="binding site" evidence="8">
    <location>
        <position position="387"/>
    </location>
    <ligand>
        <name>phosphoenolpyruvate</name>
        <dbReference type="ChEBI" id="CHEBI:58702"/>
    </ligand>
</feature>
<dbReference type="HAMAP" id="MF_00210">
    <property type="entry name" value="EPSP_synth"/>
    <property type="match status" value="1"/>
</dbReference>
<dbReference type="CDD" id="cd01556">
    <property type="entry name" value="EPSP_synthase"/>
    <property type="match status" value="1"/>
</dbReference>
<dbReference type="PANTHER" id="PTHR21090:SF5">
    <property type="entry name" value="PENTAFUNCTIONAL AROM POLYPEPTIDE"/>
    <property type="match status" value="1"/>
</dbReference>
<feature type="binding site" evidence="8">
    <location>
        <position position="28"/>
    </location>
    <ligand>
        <name>3-phosphoshikimate</name>
        <dbReference type="ChEBI" id="CHEBI:145989"/>
    </ligand>
</feature>
<evidence type="ECO:0000259" key="9">
    <source>
        <dbReference type="Pfam" id="PF00275"/>
    </source>
</evidence>
<dbReference type="GO" id="GO:0008652">
    <property type="term" value="P:amino acid biosynthetic process"/>
    <property type="evidence" value="ECO:0007669"/>
    <property type="project" value="UniProtKB-KW"/>
</dbReference>
<keyword evidence="6 8" id="KW-0057">Aromatic amino acid biosynthesis</keyword>
<feature type="binding site" evidence="8">
    <location>
        <position position="199"/>
    </location>
    <ligand>
        <name>3-phosphoshikimate</name>
        <dbReference type="ChEBI" id="CHEBI:145989"/>
    </ligand>
</feature>
<comment type="similarity">
    <text evidence="2 8">Belongs to the EPSP synthase family.</text>
</comment>
<evidence type="ECO:0000256" key="3">
    <source>
        <dbReference type="ARBA" id="ARBA00022490"/>
    </source>
</evidence>